<reference evidence="5 6" key="1">
    <citation type="submission" date="2016-01" db="EMBL/GenBank/DDBJ databases">
        <authorList>
            <person name="Oliw E.H."/>
        </authorList>
    </citation>
    <scope>NUCLEOTIDE SEQUENCE [LARGE SCALE GENOMIC DNA]</scope>
    <source>
        <strain evidence="5 6">CMW7756A</strain>
    </source>
</reference>
<organism evidence="5">
    <name type="scientific">Peptoniphilus harei</name>
    <dbReference type="NCBI Taxonomy" id="54005"/>
    <lineage>
        <taxon>Bacteria</taxon>
        <taxon>Bacillati</taxon>
        <taxon>Bacillota</taxon>
        <taxon>Tissierellia</taxon>
        <taxon>Tissierellales</taxon>
        <taxon>Peptoniphilaceae</taxon>
        <taxon>Peptoniphilus</taxon>
    </lineage>
</organism>
<dbReference type="EMBL" id="LRQE01000025">
    <property type="protein sequence ID" value="KXA30417.1"/>
    <property type="molecule type" value="Genomic_DNA"/>
</dbReference>
<dbReference type="Gene3D" id="3.30.1120.40">
    <property type="entry name" value="Stage V sporulation protein G"/>
    <property type="match status" value="1"/>
</dbReference>
<dbReference type="HAMAP" id="MF_00819">
    <property type="entry name" value="SpoVG"/>
    <property type="match status" value="1"/>
</dbReference>
<dbReference type="NCBIfam" id="NF009749">
    <property type="entry name" value="PRK13259.1"/>
    <property type="match status" value="1"/>
</dbReference>
<comment type="function">
    <text evidence="4">Could be involved in septation.</text>
</comment>
<evidence type="ECO:0000313" key="5">
    <source>
        <dbReference type="EMBL" id="KXA30417.1"/>
    </source>
</evidence>
<dbReference type="Pfam" id="PF04026">
    <property type="entry name" value="SpoVG"/>
    <property type="match status" value="1"/>
</dbReference>
<dbReference type="PATRIC" id="fig|54005.3.peg.865"/>
<keyword evidence="3 4" id="KW-0131">Cell cycle</keyword>
<evidence type="ECO:0000256" key="3">
    <source>
        <dbReference type="ARBA" id="ARBA00023306"/>
    </source>
</evidence>
<dbReference type="InterPro" id="IPR007170">
    <property type="entry name" value="SpoVG"/>
</dbReference>
<evidence type="ECO:0000256" key="1">
    <source>
        <dbReference type="ARBA" id="ARBA00022618"/>
    </source>
</evidence>
<dbReference type="InterPro" id="IPR036751">
    <property type="entry name" value="SpoVG_sf"/>
</dbReference>
<evidence type="ECO:0000256" key="4">
    <source>
        <dbReference type="HAMAP-Rule" id="MF_00819"/>
    </source>
</evidence>
<proteinExistence type="inferred from homology"/>
<protein>
    <recommendedName>
        <fullName evidence="4">Putative septation protein SpoVG</fullName>
    </recommendedName>
</protein>
<dbReference type="GO" id="GO:0030435">
    <property type="term" value="P:sporulation resulting in formation of a cellular spore"/>
    <property type="evidence" value="ECO:0007669"/>
    <property type="project" value="InterPro"/>
</dbReference>
<dbReference type="SUPFAM" id="SSF160537">
    <property type="entry name" value="SpoVG-like"/>
    <property type="match status" value="1"/>
</dbReference>
<comment type="similarity">
    <text evidence="4">Belongs to the SpoVG family.</text>
</comment>
<dbReference type="PANTHER" id="PTHR38429:SF1">
    <property type="entry name" value="SEPTATION PROTEIN SPOVG-RELATED"/>
    <property type="match status" value="1"/>
</dbReference>
<dbReference type="GO" id="GO:0000917">
    <property type="term" value="P:division septum assembly"/>
    <property type="evidence" value="ECO:0007669"/>
    <property type="project" value="UniProtKB-KW"/>
</dbReference>
<evidence type="ECO:0000313" key="6">
    <source>
        <dbReference type="Proteomes" id="UP000070174"/>
    </source>
</evidence>
<dbReference type="Proteomes" id="UP000070174">
    <property type="component" value="Unassembled WGS sequence"/>
</dbReference>
<comment type="caution">
    <text evidence="5">The sequence shown here is derived from an EMBL/GenBank/DDBJ whole genome shotgun (WGS) entry which is preliminary data.</text>
</comment>
<evidence type="ECO:0000256" key="2">
    <source>
        <dbReference type="ARBA" id="ARBA00023210"/>
    </source>
</evidence>
<dbReference type="PANTHER" id="PTHR38429">
    <property type="entry name" value="SEPTATION PROTEIN SPOVG-RELATED"/>
    <property type="match status" value="1"/>
</dbReference>
<keyword evidence="1 4" id="KW-0132">Cell division</keyword>
<name>A0A133PP50_9FIRM</name>
<gene>
    <name evidence="4" type="primary">spoVG</name>
    <name evidence="5" type="ORF">HMPREF3229_00880</name>
</gene>
<dbReference type="AlphaFoldDB" id="A0A133PP50"/>
<keyword evidence="2 4" id="KW-0717">Septation</keyword>
<accession>A0A133PP50</accession>
<sequence>MIKKERDTSMNITDVRLRKLPTEGKLKAIVSVTFDNEFVLHDIKIIEGKESLFLAMPSRRLPNGEYRDIAHPISAEARKELEDVVFKEYYSVKEQLDQEDNDGEVIEVEAEEVIEE</sequence>